<dbReference type="PANTHER" id="PTHR24349">
    <property type="entry name" value="SERINE/THREONINE-PROTEIN KINASE"/>
    <property type="match status" value="1"/>
</dbReference>
<keyword evidence="3" id="KW-0808">Transferase</keyword>
<dbReference type="OrthoDB" id="63267at2759"/>
<dbReference type="Gene3D" id="3.30.200.20">
    <property type="entry name" value="Phosphorylase Kinase, domain 1"/>
    <property type="match status" value="1"/>
</dbReference>
<evidence type="ECO:0000256" key="3">
    <source>
        <dbReference type="ARBA" id="ARBA00022679"/>
    </source>
</evidence>
<keyword evidence="2" id="KW-0723">Serine/threonine-protein kinase</keyword>
<keyword evidence="9" id="KW-1185">Reference proteome</keyword>
<dbReference type="Gene3D" id="1.10.510.10">
    <property type="entry name" value="Transferase(Phosphotransferase) domain 1"/>
    <property type="match status" value="1"/>
</dbReference>
<accession>A0A3P8KP36</accession>
<dbReference type="GO" id="GO:0004674">
    <property type="term" value="F:protein serine/threonine kinase activity"/>
    <property type="evidence" value="ECO:0007669"/>
    <property type="project" value="UniProtKB-KW"/>
</dbReference>
<dbReference type="EMBL" id="UZAN01045748">
    <property type="protein sequence ID" value="VDP83133.1"/>
    <property type="molecule type" value="Genomic_DNA"/>
</dbReference>
<dbReference type="InterPro" id="IPR050205">
    <property type="entry name" value="CDPK_Ser/Thr_kinases"/>
</dbReference>
<evidence type="ECO:0000313" key="8">
    <source>
        <dbReference type="EMBL" id="VDP83133.1"/>
    </source>
</evidence>
<reference evidence="8 9" key="1">
    <citation type="submission" date="2018-11" db="EMBL/GenBank/DDBJ databases">
        <authorList>
            <consortium name="Pathogen Informatics"/>
        </authorList>
    </citation>
    <scope>NUCLEOTIDE SEQUENCE [LARGE SCALE GENOMIC DNA]</scope>
    <source>
        <strain evidence="8 9">Egypt</strain>
    </source>
</reference>
<protein>
    <recommendedName>
        <fullName evidence="7">Protein kinase domain-containing protein</fullName>
    </recommendedName>
</protein>
<keyword evidence="4" id="KW-0547">Nucleotide-binding</keyword>
<proteinExistence type="inferred from homology"/>
<gene>
    <name evidence="8" type="ORF">ECPE_LOCUS8269</name>
</gene>
<organism evidence="8 9">
    <name type="scientific">Echinostoma caproni</name>
    <dbReference type="NCBI Taxonomy" id="27848"/>
    <lineage>
        <taxon>Eukaryota</taxon>
        <taxon>Metazoa</taxon>
        <taxon>Spiralia</taxon>
        <taxon>Lophotrochozoa</taxon>
        <taxon>Platyhelminthes</taxon>
        <taxon>Trematoda</taxon>
        <taxon>Digenea</taxon>
        <taxon>Plagiorchiida</taxon>
        <taxon>Echinostomata</taxon>
        <taxon>Echinostomatoidea</taxon>
        <taxon>Echinostomatidae</taxon>
        <taxon>Echinostoma</taxon>
    </lineage>
</organism>
<evidence type="ECO:0000256" key="5">
    <source>
        <dbReference type="ARBA" id="ARBA00022777"/>
    </source>
</evidence>
<comment type="similarity">
    <text evidence="1">Belongs to the protein kinase superfamily. CAMK Ser/Thr protein kinase family.</text>
</comment>
<dbReference type="Proteomes" id="UP000272942">
    <property type="component" value="Unassembled WGS sequence"/>
</dbReference>
<evidence type="ECO:0000313" key="9">
    <source>
        <dbReference type="Proteomes" id="UP000272942"/>
    </source>
</evidence>
<keyword evidence="6" id="KW-0067">ATP-binding</keyword>
<evidence type="ECO:0000256" key="6">
    <source>
        <dbReference type="ARBA" id="ARBA00022840"/>
    </source>
</evidence>
<dbReference type="GO" id="GO:0005524">
    <property type="term" value="F:ATP binding"/>
    <property type="evidence" value="ECO:0007669"/>
    <property type="project" value="UniProtKB-KW"/>
</dbReference>
<evidence type="ECO:0000259" key="7">
    <source>
        <dbReference type="PROSITE" id="PS50011"/>
    </source>
</evidence>
<evidence type="ECO:0000256" key="4">
    <source>
        <dbReference type="ARBA" id="ARBA00022741"/>
    </source>
</evidence>
<dbReference type="Pfam" id="PF00069">
    <property type="entry name" value="Pkinase"/>
    <property type="match status" value="1"/>
</dbReference>
<feature type="domain" description="Protein kinase" evidence="7">
    <location>
        <begin position="1"/>
        <end position="122"/>
    </location>
</feature>
<evidence type="ECO:0000256" key="2">
    <source>
        <dbReference type="ARBA" id="ARBA00022527"/>
    </source>
</evidence>
<keyword evidence="5" id="KW-0418">Kinase</keyword>
<dbReference type="SUPFAM" id="SSF56112">
    <property type="entry name" value="Protein kinase-like (PK-like)"/>
    <property type="match status" value="1"/>
</dbReference>
<dbReference type="AlphaFoldDB" id="A0A3P8KP36"/>
<evidence type="ECO:0000256" key="1">
    <source>
        <dbReference type="ARBA" id="ARBA00006692"/>
    </source>
</evidence>
<dbReference type="InterPro" id="IPR000719">
    <property type="entry name" value="Prot_kinase_dom"/>
</dbReference>
<dbReference type="InterPro" id="IPR011009">
    <property type="entry name" value="Kinase-like_dom_sf"/>
</dbReference>
<name>A0A3P8KP36_9TREM</name>
<sequence>MTRFSHLKNVVTLVAVYDSDSFVYMVTEYLGGGELLDRVMRKRGLSEFEASRVVEVIAGTLAELHKNRVSLEFSFFYTYSIELLPGPGTQFSLALGPFFQSDRNKRFSFCSHHYYSLYHIDP</sequence>
<dbReference type="PROSITE" id="PS50011">
    <property type="entry name" value="PROTEIN_KINASE_DOM"/>
    <property type="match status" value="1"/>
</dbReference>